<dbReference type="GO" id="GO:0016491">
    <property type="term" value="F:oxidoreductase activity"/>
    <property type="evidence" value="ECO:0007669"/>
    <property type="project" value="UniProtKB-KW"/>
</dbReference>
<dbReference type="InterPro" id="IPR036111">
    <property type="entry name" value="Mal/L-sulfo/L-lacto_DH-like_sf"/>
</dbReference>
<keyword evidence="1" id="KW-0560">Oxidoreductase</keyword>
<gene>
    <name evidence="2" type="ORF">TCNE_LOCUS9883</name>
</gene>
<evidence type="ECO:0000313" key="3">
    <source>
        <dbReference type="Proteomes" id="UP000050794"/>
    </source>
</evidence>
<reference evidence="4" key="1">
    <citation type="submission" date="2016-06" db="UniProtKB">
        <authorList>
            <consortium name="WormBaseParasite"/>
        </authorList>
    </citation>
    <scope>IDENTIFICATION</scope>
</reference>
<dbReference type="PANTHER" id="PTHR11091">
    <property type="entry name" value="OXIDOREDUCTASE-RELATED"/>
    <property type="match status" value="1"/>
</dbReference>
<sequence>MGSALKLPNGFVFSFLDTVTGRIISAPIETPILDVANAQIQVPIHMKKIFNESEEVVVAKKELRVFILDCLEAVGCDAIHCEQLADILIYSDYRGHYSHGINRLHVYVNDIATGASIVEGQPKILKRKGATAWIDGRNLLGPVVGNFCMKLAIELAKEVGIGWVVAKNSSHFGIAGWYAMQAMKYEMIIEVAAQRGVHHIPRSWGCDATGHETTDPQTVLSSGGLQPLGGQEETGGYKGSGLSMMVEVFCGILGDASFGKHIRRWQTTETTANLGQCFVVVDPNCFAPGFSDRLQQFIDETRDLKPLVEDQPVLVAGDPERSHMAMCDEVGGIVYKKAQLLHIVSDLKSVVGEQIR</sequence>
<dbReference type="Gene3D" id="3.30.1370.60">
    <property type="entry name" value="Hypothetical oxidoreductase yiak, domain 2"/>
    <property type="match status" value="2"/>
</dbReference>
<organism evidence="3 4">
    <name type="scientific">Toxocara canis</name>
    <name type="common">Canine roundworm</name>
    <dbReference type="NCBI Taxonomy" id="6265"/>
    <lineage>
        <taxon>Eukaryota</taxon>
        <taxon>Metazoa</taxon>
        <taxon>Ecdysozoa</taxon>
        <taxon>Nematoda</taxon>
        <taxon>Chromadorea</taxon>
        <taxon>Rhabditida</taxon>
        <taxon>Spirurina</taxon>
        <taxon>Ascaridomorpha</taxon>
        <taxon>Ascaridoidea</taxon>
        <taxon>Toxocaridae</taxon>
        <taxon>Toxocara</taxon>
    </lineage>
</organism>
<evidence type="ECO:0000313" key="4">
    <source>
        <dbReference type="WBParaSite" id="TCNE_0000988301-mRNA-1"/>
    </source>
</evidence>
<dbReference type="InterPro" id="IPR043144">
    <property type="entry name" value="Mal/L-sulf/L-lact_DH-like_ah"/>
</dbReference>
<dbReference type="WBParaSite" id="TCNE_0000988301-mRNA-1">
    <property type="protein sequence ID" value="TCNE_0000988301-mRNA-1"/>
    <property type="gene ID" value="TCNE_0000988301"/>
</dbReference>
<dbReference type="PANTHER" id="PTHR11091:SF4">
    <property type="entry name" value="MALATE DEHYDROGENASE"/>
    <property type="match status" value="1"/>
</dbReference>
<dbReference type="InterPro" id="IPR043143">
    <property type="entry name" value="Mal/L-sulf/L-lact_DH-like_NADP"/>
</dbReference>
<dbReference type="Pfam" id="PF02615">
    <property type="entry name" value="Ldh_2"/>
    <property type="match status" value="1"/>
</dbReference>
<dbReference type="AlphaFoldDB" id="A0A183UN13"/>
<dbReference type="Proteomes" id="UP000050794">
    <property type="component" value="Unassembled WGS sequence"/>
</dbReference>
<evidence type="ECO:0000256" key="1">
    <source>
        <dbReference type="ARBA" id="ARBA00023002"/>
    </source>
</evidence>
<protein>
    <submittedName>
        <fullName evidence="4">Malate dehydrogenase</fullName>
    </submittedName>
</protein>
<dbReference type="EMBL" id="UYWY01020314">
    <property type="protein sequence ID" value="VDM41204.1"/>
    <property type="molecule type" value="Genomic_DNA"/>
</dbReference>
<keyword evidence="3" id="KW-1185">Reference proteome</keyword>
<reference evidence="2 3" key="2">
    <citation type="submission" date="2018-11" db="EMBL/GenBank/DDBJ databases">
        <authorList>
            <consortium name="Pathogen Informatics"/>
        </authorList>
    </citation>
    <scope>NUCLEOTIDE SEQUENCE [LARGE SCALE GENOMIC DNA]</scope>
</reference>
<accession>A0A183UN13</accession>
<dbReference type="Gene3D" id="1.10.1530.10">
    <property type="match status" value="1"/>
</dbReference>
<dbReference type="InterPro" id="IPR003767">
    <property type="entry name" value="Malate/L-lactate_DH-like"/>
</dbReference>
<proteinExistence type="predicted"/>
<evidence type="ECO:0000313" key="2">
    <source>
        <dbReference type="EMBL" id="VDM41204.1"/>
    </source>
</evidence>
<dbReference type="SUPFAM" id="SSF89733">
    <property type="entry name" value="L-sulfolactate dehydrogenase-like"/>
    <property type="match status" value="1"/>
</dbReference>
<name>A0A183UN13_TOXCA</name>